<dbReference type="OrthoDB" id="284322at2759"/>
<dbReference type="Proteomes" id="UP000285301">
    <property type="component" value="Unassembled WGS sequence"/>
</dbReference>
<organism evidence="1 2">
    <name type="scientific">Dinothrombium tinctorium</name>
    <dbReference type="NCBI Taxonomy" id="1965070"/>
    <lineage>
        <taxon>Eukaryota</taxon>
        <taxon>Metazoa</taxon>
        <taxon>Ecdysozoa</taxon>
        <taxon>Arthropoda</taxon>
        <taxon>Chelicerata</taxon>
        <taxon>Arachnida</taxon>
        <taxon>Acari</taxon>
        <taxon>Acariformes</taxon>
        <taxon>Trombidiformes</taxon>
        <taxon>Prostigmata</taxon>
        <taxon>Anystina</taxon>
        <taxon>Parasitengona</taxon>
        <taxon>Trombidioidea</taxon>
        <taxon>Trombidiidae</taxon>
        <taxon>Dinothrombium</taxon>
    </lineage>
</organism>
<sequence length="124" mass="13914">MRFKFCGGLDCPDWILTQIALLSKLSSVKVKLMCNEVVSDVVAKKFNVSYENLNINYEKLVKLTSDAKFDDEDVKGMFAALTYILTTSVKYNVDATVLGNELQQLGFPKEHASSISKVFADKYD</sequence>
<dbReference type="AlphaFoldDB" id="A0A443QDA2"/>
<protein>
    <submittedName>
        <fullName evidence="1">COMM domain-containing protein 4-like protein</fullName>
    </submittedName>
</protein>
<gene>
    <name evidence="1" type="ORF">B4U79_11261</name>
</gene>
<dbReference type="STRING" id="1965070.A0A443QDA2"/>
<accession>A0A443QDA2</accession>
<dbReference type="PANTHER" id="PTHR16231">
    <property type="entry name" value="COMM DOMAIN-CONTAINING PROTEIN 4-8 FAMILY MEMBER"/>
    <property type="match status" value="1"/>
</dbReference>
<proteinExistence type="predicted"/>
<dbReference type="PANTHER" id="PTHR16231:SF4">
    <property type="entry name" value="COMM DOMAIN-CONTAINING PROTEIN 4"/>
    <property type="match status" value="1"/>
</dbReference>
<name>A0A443QDA2_9ACAR</name>
<dbReference type="Pfam" id="PF21672">
    <property type="entry name" value="COMM_HN"/>
    <property type="match status" value="1"/>
</dbReference>
<feature type="non-terminal residue" evidence="1">
    <location>
        <position position="124"/>
    </location>
</feature>
<evidence type="ECO:0000313" key="2">
    <source>
        <dbReference type="Proteomes" id="UP000285301"/>
    </source>
</evidence>
<dbReference type="InterPro" id="IPR047155">
    <property type="entry name" value="COMMD4/6/7/8"/>
</dbReference>
<keyword evidence="2" id="KW-1185">Reference proteome</keyword>
<comment type="caution">
    <text evidence="1">The sequence shown here is derived from an EMBL/GenBank/DDBJ whole genome shotgun (WGS) entry which is preliminary data.</text>
</comment>
<evidence type="ECO:0000313" key="1">
    <source>
        <dbReference type="EMBL" id="RWS00990.1"/>
    </source>
</evidence>
<dbReference type="EMBL" id="NCKU01010049">
    <property type="protein sequence ID" value="RWS00990.1"/>
    <property type="molecule type" value="Genomic_DNA"/>
</dbReference>
<reference evidence="1 2" key="1">
    <citation type="journal article" date="2018" name="Gigascience">
        <title>Genomes of trombidid mites reveal novel predicted allergens and laterally-transferred genes associated with secondary metabolism.</title>
        <authorList>
            <person name="Dong X."/>
            <person name="Chaisiri K."/>
            <person name="Xia D."/>
            <person name="Armstrong S.D."/>
            <person name="Fang Y."/>
            <person name="Donnelly M.J."/>
            <person name="Kadowaki T."/>
            <person name="McGarry J.W."/>
            <person name="Darby A.C."/>
            <person name="Makepeace B.L."/>
        </authorList>
    </citation>
    <scope>NUCLEOTIDE SEQUENCE [LARGE SCALE GENOMIC DNA]</scope>
    <source>
        <strain evidence="1">UoL-WK</strain>
    </source>
</reference>